<dbReference type="PIRSF" id="PIRSF038958">
    <property type="entry name" value="PG_synth_SpoVB"/>
    <property type="match status" value="1"/>
</dbReference>
<dbReference type="CDD" id="cd13124">
    <property type="entry name" value="MATE_SpoVB_like"/>
    <property type="match status" value="1"/>
</dbReference>
<feature type="transmembrane region" description="Helical" evidence="6">
    <location>
        <begin position="248"/>
        <end position="269"/>
    </location>
</feature>
<feature type="transmembrane region" description="Helical" evidence="6">
    <location>
        <begin position="281"/>
        <end position="302"/>
    </location>
</feature>
<gene>
    <name evidence="7" type="ORF">GS18_0212020</name>
</gene>
<evidence type="ECO:0000256" key="5">
    <source>
        <dbReference type="ARBA" id="ARBA00023136"/>
    </source>
</evidence>
<organism evidence="7 8">
    <name type="scientific">Metabacillus indicus</name>
    <name type="common">Bacillus indicus</name>
    <dbReference type="NCBI Taxonomy" id="246786"/>
    <lineage>
        <taxon>Bacteria</taxon>
        <taxon>Bacillati</taxon>
        <taxon>Bacillota</taxon>
        <taxon>Bacilli</taxon>
        <taxon>Bacillales</taxon>
        <taxon>Bacillaceae</taxon>
        <taxon>Metabacillus</taxon>
    </lineage>
</organism>
<sequence>MSKQTFLQGTLILIAAGLITRVLGFMNRIVVARFIGEEGVGLYMMAMPTLVLIITITQFGLPVAISKLVAEAEAEGNQRKIKKILIVSLAVTGTLSLLFTPAILFLAPYLSNSLLTDPRTLYPLLAIAPVVPIIAVSSVLRGYFQGKQNMRPAAISQVLEQVVRISLIAVCTKTFLPYGIEYAAAGAMASAVAGELISLLYMFSMFKMKKKFRVRRKFFTSLKEGKTTFQNLMSIALPTTGSRMIGSIAWFFEPIVVAQSLAIAGFTATMATKQYGELTGYALPLLMLPSFITYSLSTALVPAISEAMAQKKLHVVQHRLQQAFRLSLVTGGFAVVILYIYAEPLMKAMYGSSHAAIFVQVMAPFFIFYYFQGPLQAVLQALNLAKAAMINSFVGSAVKTALIFLLATRPSLGIMGAALAIVAGIMLVTLLHLATVMKVISLTIKVSEYIRCFLTMILSGIAGYFFFKILPLGLGMNLILSVCFTFSVYCILLVAFRLVMKDDVGRLPFIGGHLSKFVPR</sequence>
<dbReference type="PANTHER" id="PTHR30250">
    <property type="entry name" value="PST FAMILY PREDICTED COLANIC ACID TRANSPORTER"/>
    <property type="match status" value="1"/>
</dbReference>
<proteinExistence type="predicted"/>
<comment type="subcellular location">
    <subcellularLocation>
        <location evidence="1">Cell membrane</location>
        <topology evidence="1">Multi-pass membrane protein</topology>
    </subcellularLocation>
</comment>
<evidence type="ECO:0000256" key="1">
    <source>
        <dbReference type="ARBA" id="ARBA00004651"/>
    </source>
</evidence>
<evidence type="ECO:0000256" key="6">
    <source>
        <dbReference type="SAM" id="Phobius"/>
    </source>
</evidence>
<dbReference type="AlphaFoldDB" id="A0A084GWX0"/>
<feature type="transmembrane region" description="Helical" evidence="6">
    <location>
        <begin position="412"/>
        <end position="437"/>
    </location>
</feature>
<comment type="caution">
    <text evidence="7">The sequence shown here is derived from an EMBL/GenBank/DDBJ whole genome shotgun (WGS) entry which is preliminary data.</text>
</comment>
<feature type="transmembrane region" description="Helical" evidence="6">
    <location>
        <begin position="40"/>
        <end position="63"/>
    </location>
</feature>
<evidence type="ECO:0000256" key="4">
    <source>
        <dbReference type="ARBA" id="ARBA00022989"/>
    </source>
</evidence>
<protein>
    <submittedName>
        <fullName evidence="7">Stage V sporulation protein B</fullName>
    </submittedName>
</protein>
<evidence type="ECO:0000256" key="3">
    <source>
        <dbReference type="ARBA" id="ARBA00022692"/>
    </source>
</evidence>
<dbReference type="InterPro" id="IPR014249">
    <property type="entry name" value="Spore_V_B"/>
</dbReference>
<dbReference type="Proteomes" id="UP000028549">
    <property type="component" value="Unassembled WGS sequence"/>
</dbReference>
<dbReference type="InterPro" id="IPR024923">
    <property type="entry name" value="PG_synth_SpoVB"/>
</dbReference>
<feature type="transmembrane region" description="Helical" evidence="6">
    <location>
        <begin position="161"/>
        <end position="180"/>
    </location>
</feature>
<feature type="transmembrane region" description="Helical" evidence="6">
    <location>
        <begin position="186"/>
        <end position="206"/>
    </location>
</feature>
<evidence type="ECO:0000313" key="7">
    <source>
        <dbReference type="EMBL" id="KEZ51832.1"/>
    </source>
</evidence>
<dbReference type="Pfam" id="PF01943">
    <property type="entry name" value="Polysacc_synt"/>
    <property type="match status" value="1"/>
</dbReference>
<accession>A0A084GWX0</accession>
<keyword evidence="4 6" id="KW-1133">Transmembrane helix</keyword>
<feature type="transmembrane region" description="Helical" evidence="6">
    <location>
        <begin position="121"/>
        <end position="140"/>
    </location>
</feature>
<feature type="transmembrane region" description="Helical" evidence="6">
    <location>
        <begin position="84"/>
        <end position="109"/>
    </location>
</feature>
<dbReference type="OrthoDB" id="9775950at2"/>
<feature type="transmembrane region" description="Helical" evidence="6">
    <location>
        <begin position="479"/>
        <end position="499"/>
    </location>
</feature>
<dbReference type="InterPro" id="IPR050833">
    <property type="entry name" value="Poly_Biosynth_Transport"/>
</dbReference>
<keyword evidence="8" id="KW-1185">Reference proteome</keyword>
<dbReference type="InterPro" id="IPR002797">
    <property type="entry name" value="Polysacc_synth"/>
</dbReference>
<name>A0A084GWX0_METID</name>
<dbReference type="STRING" id="246786.GS18_0212020"/>
<dbReference type="GO" id="GO:0005886">
    <property type="term" value="C:plasma membrane"/>
    <property type="evidence" value="ECO:0007669"/>
    <property type="project" value="UniProtKB-SubCell"/>
</dbReference>
<reference evidence="7 8" key="1">
    <citation type="journal article" date="2005" name="Int. J. Syst. Evol. Microbiol.">
        <title>Bacillus cibi sp. nov., isolated from jeotgal, a traditional Korean fermented seafood.</title>
        <authorList>
            <person name="Yoon J.H."/>
            <person name="Lee C.H."/>
            <person name="Oh T.K."/>
        </authorList>
    </citation>
    <scope>NUCLEOTIDE SEQUENCE [LARGE SCALE GENOMIC DNA]</scope>
    <source>
        <strain evidence="7 8">DSM 16189</strain>
    </source>
</reference>
<dbReference type="PANTHER" id="PTHR30250:SF24">
    <property type="entry name" value="STAGE V SPORULATION PROTEIN B"/>
    <property type="match status" value="1"/>
</dbReference>
<feature type="transmembrane region" description="Helical" evidence="6">
    <location>
        <begin position="348"/>
        <end position="371"/>
    </location>
</feature>
<evidence type="ECO:0000256" key="2">
    <source>
        <dbReference type="ARBA" id="ARBA00022475"/>
    </source>
</evidence>
<keyword evidence="5 6" id="KW-0472">Membrane</keyword>
<dbReference type="RefSeq" id="WP_029566767.1">
    <property type="nucleotide sequence ID" value="NZ_JBBJSM010000002.1"/>
</dbReference>
<dbReference type="NCBIfam" id="TIGR02900">
    <property type="entry name" value="spore_V_B"/>
    <property type="match status" value="1"/>
</dbReference>
<feature type="transmembrane region" description="Helical" evidence="6">
    <location>
        <begin position="383"/>
        <end position="406"/>
    </location>
</feature>
<evidence type="ECO:0000313" key="8">
    <source>
        <dbReference type="Proteomes" id="UP000028549"/>
    </source>
</evidence>
<dbReference type="EMBL" id="JNVC02000005">
    <property type="protein sequence ID" value="KEZ51832.1"/>
    <property type="molecule type" value="Genomic_DNA"/>
</dbReference>
<feature type="transmembrane region" description="Helical" evidence="6">
    <location>
        <begin position="323"/>
        <end position="342"/>
    </location>
</feature>
<keyword evidence="2" id="KW-1003">Cell membrane</keyword>
<feature type="transmembrane region" description="Helical" evidence="6">
    <location>
        <begin position="449"/>
        <end position="467"/>
    </location>
</feature>
<keyword evidence="3 6" id="KW-0812">Transmembrane</keyword>